<accession>A0A916DW26</accession>
<evidence type="ECO:0000313" key="2">
    <source>
        <dbReference type="Proteomes" id="UP001060919"/>
    </source>
</evidence>
<keyword evidence="2" id="KW-1185">Reference proteome</keyword>
<sequence>MLYQNGIYHPPTKHIMLLFYPNISLSSIIEVHIFALQHPILA</sequence>
<organism evidence="1 2">
    <name type="scientific">Aureispira anguillae</name>
    <dbReference type="NCBI Taxonomy" id="2864201"/>
    <lineage>
        <taxon>Bacteria</taxon>
        <taxon>Pseudomonadati</taxon>
        <taxon>Bacteroidota</taxon>
        <taxon>Saprospiria</taxon>
        <taxon>Saprospirales</taxon>
        <taxon>Saprospiraceae</taxon>
        <taxon>Aureispira</taxon>
    </lineage>
</organism>
<dbReference type="KEGG" id="aup:AsAng_0058030"/>
<dbReference type="Proteomes" id="UP001060919">
    <property type="component" value="Chromosome"/>
</dbReference>
<reference evidence="1" key="1">
    <citation type="submission" date="2022-09" db="EMBL/GenBank/DDBJ databases">
        <title>Aureispira anguillicida sp. nov., isolated from Leptocephalus of Japanese eel Anguilla japonica.</title>
        <authorList>
            <person name="Yuasa K."/>
            <person name="Mekata T."/>
            <person name="Ikunari K."/>
        </authorList>
    </citation>
    <scope>NUCLEOTIDE SEQUENCE</scope>
    <source>
        <strain evidence="1">EL160426</strain>
    </source>
</reference>
<dbReference type="EMBL" id="AP026867">
    <property type="protein sequence ID" value="BDS15021.1"/>
    <property type="molecule type" value="Genomic_DNA"/>
</dbReference>
<gene>
    <name evidence="1" type="ORF">AsAng_0058030</name>
</gene>
<dbReference type="AlphaFoldDB" id="A0A916DW26"/>
<name>A0A916DW26_9BACT</name>
<proteinExistence type="predicted"/>
<evidence type="ECO:0000313" key="1">
    <source>
        <dbReference type="EMBL" id="BDS15021.1"/>
    </source>
</evidence>
<protein>
    <submittedName>
        <fullName evidence="1">Uncharacterized protein</fullName>
    </submittedName>
</protein>